<evidence type="ECO:0000313" key="3">
    <source>
        <dbReference type="Proteomes" id="UP001180531"/>
    </source>
</evidence>
<feature type="transmembrane region" description="Helical" evidence="1">
    <location>
        <begin position="94"/>
        <end position="113"/>
    </location>
</feature>
<feature type="transmembrane region" description="Helical" evidence="1">
    <location>
        <begin position="20"/>
        <end position="40"/>
    </location>
</feature>
<evidence type="ECO:0000256" key="1">
    <source>
        <dbReference type="SAM" id="Phobius"/>
    </source>
</evidence>
<dbReference type="RefSeq" id="WP_311613801.1">
    <property type="nucleotide sequence ID" value="NZ_JAVRFI010000019.1"/>
</dbReference>
<dbReference type="EMBL" id="JAVRFI010000019">
    <property type="protein sequence ID" value="MDT0452317.1"/>
    <property type="molecule type" value="Genomic_DNA"/>
</dbReference>
<proteinExistence type="predicted"/>
<evidence type="ECO:0008006" key="4">
    <source>
        <dbReference type="Google" id="ProtNLM"/>
    </source>
</evidence>
<name>A0ABU2STX7_9ACTN</name>
<reference evidence="2" key="1">
    <citation type="submission" date="2024-05" db="EMBL/GenBank/DDBJ databases">
        <title>30 novel species of actinomycetes from the DSMZ collection.</title>
        <authorList>
            <person name="Nouioui I."/>
        </authorList>
    </citation>
    <scope>NUCLEOTIDE SEQUENCE</scope>
    <source>
        <strain evidence="2">DSM 40473</strain>
    </source>
</reference>
<keyword evidence="1" id="KW-1133">Transmembrane helix</keyword>
<keyword evidence="1" id="KW-0812">Transmembrane</keyword>
<keyword evidence="1" id="KW-0472">Membrane</keyword>
<sequence length="191" mass="19767">MTAPVGSAPVSTPLVARSVLISAAATGVCAVWAAAVWAAVHLRADPLLHDVALFVHLACLIVGFGAVLTVDWLGLLWLLGKRPLPDVLRTADAVHVPIWLGLAGLVGSGVLLHPDPGAPLTRIKLGLVLLVALNGLHARTLQPRLTALVAGARSPSGVSRRALVARCAAGVLVSQLGWWGAIVIGFLNSRR</sequence>
<feature type="transmembrane region" description="Helical" evidence="1">
    <location>
        <begin position="162"/>
        <end position="187"/>
    </location>
</feature>
<protein>
    <recommendedName>
        <fullName evidence="4">Copper resistance protein D domain-containing protein</fullName>
    </recommendedName>
</protein>
<comment type="caution">
    <text evidence="2">The sequence shown here is derived from an EMBL/GenBank/DDBJ whole genome shotgun (WGS) entry which is preliminary data.</text>
</comment>
<organism evidence="2 3">
    <name type="scientific">Streptomyces hesseae</name>
    <dbReference type="NCBI Taxonomy" id="3075519"/>
    <lineage>
        <taxon>Bacteria</taxon>
        <taxon>Bacillati</taxon>
        <taxon>Actinomycetota</taxon>
        <taxon>Actinomycetes</taxon>
        <taxon>Kitasatosporales</taxon>
        <taxon>Streptomycetaceae</taxon>
        <taxon>Streptomyces</taxon>
    </lineage>
</organism>
<evidence type="ECO:0000313" key="2">
    <source>
        <dbReference type="EMBL" id="MDT0452317.1"/>
    </source>
</evidence>
<feature type="transmembrane region" description="Helical" evidence="1">
    <location>
        <begin position="52"/>
        <end position="74"/>
    </location>
</feature>
<dbReference type="Proteomes" id="UP001180531">
    <property type="component" value="Unassembled WGS sequence"/>
</dbReference>
<accession>A0ABU2STX7</accession>
<gene>
    <name evidence="2" type="ORF">RM609_24995</name>
</gene>
<keyword evidence="3" id="KW-1185">Reference proteome</keyword>